<keyword evidence="5" id="KW-0949">S-adenosyl-L-methionine</keyword>
<evidence type="ECO:0000256" key="1">
    <source>
        <dbReference type="ARBA" id="ARBA00006594"/>
    </source>
</evidence>
<proteinExistence type="inferred from homology"/>
<feature type="domain" description="N6 adenine-specific DNA methyltransferase N-terminal" evidence="9">
    <location>
        <begin position="21"/>
        <end position="150"/>
    </location>
</feature>
<dbReference type="RefSeq" id="WP_163966231.1">
    <property type="nucleotide sequence ID" value="NZ_JAAGNX010000003.1"/>
</dbReference>
<dbReference type="Pfam" id="PF12161">
    <property type="entry name" value="HsdM_N"/>
    <property type="match status" value="1"/>
</dbReference>
<dbReference type="AlphaFoldDB" id="A0A6B2M649"/>
<dbReference type="PRINTS" id="PR00507">
    <property type="entry name" value="N12N6MTFRASE"/>
</dbReference>
<dbReference type="EMBL" id="JAAGNX010000003">
    <property type="protein sequence ID" value="NDV63140.1"/>
    <property type="molecule type" value="Genomic_DNA"/>
</dbReference>
<dbReference type="GO" id="GO:0032259">
    <property type="term" value="P:methylation"/>
    <property type="evidence" value="ECO:0007669"/>
    <property type="project" value="UniProtKB-KW"/>
</dbReference>
<protein>
    <recommendedName>
        <fullName evidence="2">site-specific DNA-methyltransferase (adenine-specific)</fullName>
        <ecNumber evidence="2">2.1.1.72</ecNumber>
    </recommendedName>
</protein>
<dbReference type="InterPro" id="IPR052916">
    <property type="entry name" value="Type-I_RE_MTase_Subunit"/>
</dbReference>
<dbReference type="Gene3D" id="1.20.1260.30">
    <property type="match status" value="1"/>
</dbReference>
<evidence type="ECO:0000259" key="8">
    <source>
        <dbReference type="Pfam" id="PF02384"/>
    </source>
</evidence>
<evidence type="ECO:0000256" key="4">
    <source>
        <dbReference type="ARBA" id="ARBA00022679"/>
    </source>
</evidence>
<evidence type="ECO:0000313" key="10">
    <source>
        <dbReference type="EMBL" id="NDV63140.1"/>
    </source>
</evidence>
<evidence type="ECO:0000256" key="6">
    <source>
        <dbReference type="ARBA" id="ARBA00022747"/>
    </source>
</evidence>
<name>A0A6B2M649_9BACT</name>
<keyword evidence="11" id="KW-1185">Reference proteome</keyword>
<dbReference type="GO" id="GO:0008170">
    <property type="term" value="F:N-methyltransferase activity"/>
    <property type="evidence" value="ECO:0007669"/>
    <property type="project" value="InterPro"/>
</dbReference>
<dbReference type="SUPFAM" id="SSF53335">
    <property type="entry name" value="S-adenosyl-L-methionine-dependent methyltransferases"/>
    <property type="match status" value="1"/>
</dbReference>
<dbReference type="InterPro" id="IPR029063">
    <property type="entry name" value="SAM-dependent_MTases_sf"/>
</dbReference>
<comment type="caution">
    <text evidence="10">The sequence shown here is derived from an EMBL/GenBank/DDBJ whole genome shotgun (WGS) entry which is preliminary data.</text>
</comment>
<keyword evidence="6" id="KW-0680">Restriction system</keyword>
<dbReference type="GO" id="GO:0003677">
    <property type="term" value="F:DNA binding"/>
    <property type="evidence" value="ECO:0007669"/>
    <property type="project" value="InterPro"/>
</dbReference>
<accession>A0A6B2M649</accession>
<gene>
    <name evidence="10" type="ORF">G0Q06_11810</name>
</gene>
<dbReference type="PANTHER" id="PTHR42998:SF1">
    <property type="entry name" value="TYPE I RESTRICTION ENZYME HINDI METHYLASE SUBUNIT"/>
    <property type="match status" value="1"/>
</dbReference>
<comment type="similarity">
    <text evidence="1">Belongs to the N(4)/N(6)-methyltransferase family.</text>
</comment>
<dbReference type="InterPro" id="IPR003356">
    <property type="entry name" value="DNA_methylase_A-5"/>
</dbReference>
<keyword evidence="4 10" id="KW-0808">Transferase</keyword>
<dbReference type="InterPro" id="IPR022749">
    <property type="entry name" value="D12N6_MeTrfase_N"/>
</dbReference>
<dbReference type="EC" id="2.1.1.72" evidence="2"/>
<evidence type="ECO:0000313" key="11">
    <source>
        <dbReference type="Proteomes" id="UP000478417"/>
    </source>
</evidence>
<dbReference type="PANTHER" id="PTHR42998">
    <property type="entry name" value="TYPE I RESTRICTION ENZYME HINDVIIP M PROTEIN-RELATED"/>
    <property type="match status" value="1"/>
</dbReference>
<dbReference type="GO" id="GO:0009007">
    <property type="term" value="F:site-specific DNA-methyltransferase (adenine-specific) activity"/>
    <property type="evidence" value="ECO:0007669"/>
    <property type="project" value="UniProtKB-EC"/>
</dbReference>
<evidence type="ECO:0000259" key="9">
    <source>
        <dbReference type="Pfam" id="PF12161"/>
    </source>
</evidence>
<sequence>MPPKKKTAKKNANSTANIGFEAKLWLAADKLRSNMDAAEYKHVVLGLIFLKYISDSFEEMHAKLAAGEGDFEGADPEDADEYKAENVFWVPKEARWANLQANAKQPTIGKIVDDAMVAIERDNPRLKGVLPKDYARPALDKHRLGELIDLVSTIGLGDKENRSKDVLGRVYEYFLSQFASAEGKRGGQFYTPSYVVRLLVEMLAPYHGRVYDPCCGSGGMFVQSEKFVLEHGGRIGDISVYGQESNSTTRRLAVMNLAIRGIEADFGPEHADTFRRDLHKDLKADFVLANPPFNDSDWHRNEDDVRWQFGIPPKGNANFAWVQHFLHHLAPNGTAGFVLANGSMSSNQSGEGEIRKAMIEADLVDCMVALPGQLFYSTAIPVCLWFLTRNKSARESKGGEAIRSRHRETLFIDARKMGTLVDRVHRELTEEDIAKISDTYHLWRWDIEKTLEIAEKKGIQLSLSAPYEDIPGFCKSASTEEIEKHGYVLTPGRYVGAEDVEDDGEPFEEKMPRLVTELEAQFEESARLEKEILRNLRGLRYGD</sequence>
<feature type="domain" description="DNA methylase adenine-specific" evidence="8">
    <location>
        <begin position="163"/>
        <end position="503"/>
    </location>
</feature>
<organism evidence="10 11">
    <name type="scientific">Oceanipulchritudo coccoides</name>
    <dbReference type="NCBI Taxonomy" id="2706888"/>
    <lineage>
        <taxon>Bacteria</taxon>
        <taxon>Pseudomonadati</taxon>
        <taxon>Verrucomicrobiota</taxon>
        <taxon>Opitutia</taxon>
        <taxon>Puniceicoccales</taxon>
        <taxon>Oceanipulchritudinaceae</taxon>
        <taxon>Oceanipulchritudo</taxon>
    </lineage>
</organism>
<dbReference type="GO" id="GO:0009307">
    <property type="term" value="P:DNA restriction-modification system"/>
    <property type="evidence" value="ECO:0007669"/>
    <property type="project" value="UniProtKB-KW"/>
</dbReference>
<dbReference type="InterPro" id="IPR002052">
    <property type="entry name" value="DNA_methylase_N6_adenine_CS"/>
</dbReference>
<dbReference type="InterPro" id="IPR038333">
    <property type="entry name" value="T1MK-like_N_sf"/>
</dbReference>
<dbReference type="Proteomes" id="UP000478417">
    <property type="component" value="Unassembled WGS sequence"/>
</dbReference>
<dbReference type="Gene3D" id="3.40.50.150">
    <property type="entry name" value="Vaccinia Virus protein VP39"/>
    <property type="match status" value="1"/>
</dbReference>
<comment type="catalytic activity">
    <reaction evidence="7">
        <text>a 2'-deoxyadenosine in DNA + S-adenosyl-L-methionine = an N(6)-methyl-2'-deoxyadenosine in DNA + S-adenosyl-L-homocysteine + H(+)</text>
        <dbReference type="Rhea" id="RHEA:15197"/>
        <dbReference type="Rhea" id="RHEA-COMP:12418"/>
        <dbReference type="Rhea" id="RHEA-COMP:12419"/>
        <dbReference type="ChEBI" id="CHEBI:15378"/>
        <dbReference type="ChEBI" id="CHEBI:57856"/>
        <dbReference type="ChEBI" id="CHEBI:59789"/>
        <dbReference type="ChEBI" id="CHEBI:90615"/>
        <dbReference type="ChEBI" id="CHEBI:90616"/>
        <dbReference type="EC" id="2.1.1.72"/>
    </reaction>
</comment>
<evidence type="ECO:0000256" key="7">
    <source>
        <dbReference type="ARBA" id="ARBA00047942"/>
    </source>
</evidence>
<keyword evidence="3 10" id="KW-0489">Methyltransferase</keyword>
<dbReference type="PROSITE" id="PS00092">
    <property type="entry name" value="N6_MTASE"/>
    <property type="match status" value="1"/>
</dbReference>
<evidence type="ECO:0000256" key="2">
    <source>
        <dbReference type="ARBA" id="ARBA00011900"/>
    </source>
</evidence>
<dbReference type="Pfam" id="PF02384">
    <property type="entry name" value="N6_Mtase"/>
    <property type="match status" value="1"/>
</dbReference>
<reference evidence="10 11" key="1">
    <citation type="submission" date="2020-02" db="EMBL/GenBank/DDBJ databases">
        <title>Albibacoteraceae fam. nov., the first described family within the subdivision 4 Verrucomicrobia.</title>
        <authorList>
            <person name="Xi F."/>
        </authorList>
    </citation>
    <scope>NUCLEOTIDE SEQUENCE [LARGE SCALE GENOMIC DNA]</scope>
    <source>
        <strain evidence="10 11">CK1056</strain>
    </source>
</reference>
<evidence type="ECO:0000256" key="5">
    <source>
        <dbReference type="ARBA" id="ARBA00022691"/>
    </source>
</evidence>
<evidence type="ECO:0000256" key="3">
    <source>
        <dbReference type="ARBA" id="ARBA00022603"/>
    </source>
</evidence>